<evidence type="ECO:0000313" key="2">
    <source>
        <dbReference type="Proteomes" id="UP000591131"/>
    </source>
</evidence>
<accession>A0A7J6KJ23</accession>
<dbReference type="AlphaFoldDB" id="A0A7J6KJ23"/>
<comment type="caution">
    <text evidence="1">The sequence shown here is derived from an EMBL/GenBank/DDBJ whole genome shotgun (WGS) entry which is preliminary data.</text>
</comment>
<dbReference type="OrthoDB" id="3863715at2759"/>
<dbReference type="EMBL" id="JAAPAO010002853">
    <property type="protein sequence ID" value="KAF4647097.1"/>
    <property type="molecule type" value="Genomic_DNA"/>
</dbReference>
<name>A0A7J6KJ23_PERCH</name>
<proteinExistence type="predicted"/>
<dbReference type="Proteomes" id="UP000591131">
    <property type="component" value="Unassembled WGS sequence"/>
</dbReference>
<protein>
    <submittedName>
        <fullName evidence="1">Uncharacterized protein</fullName>
    </submittedName>
</protein>
<reference evidence="1 2" key="1">
    <citation type="submission" date="2020-04" db="EMBL/GenBank/DDBJ databases">
        <title>Perkinsus chesapeaki whole genome sequence.</title>
        <authorList>
            <person name="Bogema D.R."/>
        </authorList>
    </citation>
    <scope>NUCLEOTIDE SEQUENCE [LARGE SCALE GENOMIC DNA]</scope>
    <source>
        <strain evidence="1">ATCC PRA-425</strain>
    </source>
</reference>
<gene>
    <name evidence="1" type="ORF">FOL47_005090</name>
</gene>
<feature type="non-terminal residue" evidence="1">
    <location>
        <position position="1"/>
    </location>
</feature>
<evidence type="ECO:0000313" key="1">
    <source>
        <dbReference type="EMBL" id="KAF4647097.1"/>
    </source>
</evidence>
<organism evidence="1 2">
    <name type="scientific">Perkinsus chesapeaki</name>
    <name type="common">Clam parasite</name>
    <name type="synonym">Perkinsus andrewsi</name>
    <dbReference type="NCBI Taxonomy" id="330153"/>
    <lineage>
        <taxon>Eukaryota</taxon>
        <taxon>Sar</taxon>
        <taxon>Alveolata</taxon>
        <taxon>Perkinsozoa</taxon>
        <taxon>Perkinsea</taxon>
        <taxon>Perkinsida</taxon>
        <taxon>Perkinsidae</taxon>
        <taxon>Perkinsus</taxon>
    </lineage>
</organism>
<sequence length="222" mass="25236">EANMWCRMDVKDYCQSLAALLKEQDEEWARVQKEYRQGQADRKPTDTIIPLKENDLVWWIRDDDKIRGRIAQGPYAVIGPVLADPTGDVDSNGPPATYRLAGGRIIPRHRLVKYLDASDISGYPELLGGAGLVPIDMRCGDSSKLRVGDLVAWVTEEMAEDEPRVTWSIDLGLLHKEVSNEEWQVRRLYYNPETLKWVDVGSKKVDILHKRVPELITGLALR</sequence>
<feature type="non-terminal residue" evidence="1">
    <location>
        <position position="222"/>
    </location>
</feature>
<keyword evidence="2" id="KW-1185">Reference proteome</keyword>